<dbReference type="EMBL" id="LKAM01000011">
    <property type="protein sequence ID" value="KUM46448.1"/>
    <property type="molecule type" value="Genomic_DNA"/>
</dbReference>
<evidence type="ECO:0000313" key="1">
    <source>
        <dbReference type="EMBL" id="KUM46448.1"/>
    </source>
</evidence>
<dbReference type="AlphaFoldDB" id="A0A124GMQ8"/>
<gene>
    <name evidence="1" type="ORF">ABT39_MTgene1549</name>
</gene>
<geneLocation type="mitochondrion" evidence="1"/>
<name>A0A124GMQ8_PICGL</name>
<protein>
    <submittedName>
        <fullName evidence="1">Uncharacterized protein</fullName>
    </submittedName>
</protein>
<organism evidence="1">
    <name type="scientific">Picea glauca</name>
    <name type="common">White spruce</name>
    <name type="synonym">Pinus glauca</name>
    <dbReference type="NCBI Taxonomy" id="3330"/>
    <lineage>
        <taxon>Eukaryota</taxon>
        <taxon>Viridiplantae</taxon>
        <taxon>Streptophyta</taxon>
        <taxon>Embryophyta</taxon>
        <taxon>Tracheophyta</taxon>
        <taxon>Spermatophyta</taxon>
        <taxon>Pinopsida</taxon>
        <taxon>Pinidae</taxon>
        <taxon>Conifers I</taxon>
        <taxon>Pinales</taxon>
        <taxon>Pinaceae</taxon>
        <taxon>Picea</taxon>
    </lineage>
</organism>
<comment type="caution">
    <text evidence="1">The sequence shown here is derived from an EMBL/GenBank/DDBJ whole genome shotgun (WGS) entry which is preliminary data.</text>
</comment>
<reference evidence="1" key="1">
    <citation type="journal article" date="2015" name="Genome Biol. Evol.">
        <title>Organellar Genomes of White Spruce (Picea glauca): Assembly and Annotation.</title>
        <authorList>
            <person name="Jackman S.D."/>
            <person name="Warren R.L."/>
            <person name="Gibb E.A."/>
            <person name="Vandervalk B.P."/>
            <person name="Mohamadi H."/>
            <person name="Chu J."/>
            <person name="Raymond A."/>
            <person name="Pleasance S."/>
            <person name="Coope R."/>
            <person name="Wildung M.R."/>
            <person name="Ritland C.E."/>
            <person name="Bousquet J."/>
            <person name="Jones S.J."/>
            <person name="Bohlmann J."/>
            <person name="Birol I."/>
        </authorList>
    </citation>
    <scope>NUCLEOTIDE SEQUENCE [LARGE SCALE GENOMIC DNA]</scope>
    <source>
        <tissue evidence="1">Flushing bud</tissue>
    </source>
</reference>
<sequence>MHPSLPTNVYIHSSVHQTNFFQLLKGTTFIETGTETFLRLHSFHRRDLNADMGNASWGNRTVAKQVNRHLLGWGMRDCSRKITSCARRTGNKHIIGTFLGTWDL</sequence>
<accession>A0A124GMQ8</accession>
<proteinExistence type="predicted"/>
<keyword evidence="1" id="KW-0496">Mitochondrion</keyword>